<keyword evidence="3 8" id="KW-0645">Protease</keyword>
<dbReference type="InterPro" id="IPR033121">
    <property type="entry name" value="PEPTIDASE_A1"/>
</dbReference>
<dbReference type="PROSITE" id="PS51767">
    <property type="entry name" value="PEPTIDASE_A1"/>
    <property type="match status" value="1"/>
</dbReference>
<feature type="domain" description="Peptidase A1" evidence="7">
    <location>
        <begin position="50"/>
        <end position="380"/>
    </location>
</feature>
<dbReference type="PRINTS" id="PR00792">
    <property type="entry name" value="PEPSIN"/>
</dbReference>
<evidence type="ECO:0000256" key="1">
    <source>
        <dbReference type="ARBA" id="ARBA00007447"/>
    </source>
</evidence>
<evidence type="ECO:0000259" key="7">
    <source>
        <dbReference type="PROSITE" id="PS51767"/>
    </source>
</evidence>
<dbReference type="GO" id="GO:0004190">
    <property type="term" value="F:aspartic-type endopeptidase activity"/>
    <property type="evidence" value="ECO:0007669"/>
    <property type="project" value="UniProtKB-KW"/>
</dbReference>
<organism evidence="8 9">
    <name type="scientific">Grifola frondosa</name>
    <name type="common">Maitake</name>
    <name type="synonym">Polyporus frondosus</name>
    <dbReference type="NCBI Taxonomy" id="5627"/>
    <lineage>
        <taxon>Eukaryota</taxon>
        <taxon>Fungi</taxon>
        <taxon>Dikarya</taxon>
        <taxon>Basidiomycota</taxon>
        <taxon>Agaricomycotina</taxon>
        <taxon>Agaricomycetes</taxon>
        <taxon>Polyporales</taxon>
        <taxon>Grifolaceae</taxon>
        <taxon>Grifola</taxon>
    </lineage>
</organism>
<dbReference type="PANTHER" id="PTHR47966">
    <property type="entry name" value="BETA-SITE APP-CLEAVING ENZYME, ISOFORM A-RELATED"/>
    <property type="match status" value="1"/>
</dbReference>
<dbReference type="InterPro" id="IPR021109">
    <property type="entry name" value="Peptidase_aspartic_dom_sf"/>
</dbReference>
<evidence type="ECO:0000313" key="9">
    <source>
        <dbReference type="Proteomes" id="UP000092993"/>
    </source>
</evidence>
<keyword evidence="5" id="KW-0472">Membrane</keyword>
<keyword evidence="9" id="KW-1185">Reference proteome</keyword>
<dbReference type="GO" id="GO:0006508">
    <property type="term" value="P:proteolysis"/>
    <property type="evidence" value="ECO:0007669"/>
    <property type="project" value="UniProtKB-KW"/>
</dbReference>
<reference evidence="8 9" key="1">
    <citation type="submission" date="2016-03" db="EMBL/GenBank/DDBJ databases">
        <title>Whole genome sequencing of Grifola frondosa 9006-11.</title>
        <authorList>
            <person name="Min B."/>
            <person name="Park H."/>
            <person name="Kim J.-G."/>
            <person name="Cho H."/>
            <person name="Oh Y.-L."/>
            <person name="Kong W.-S."/>
            <person name="Choi I.-G."/>
        </authorList>
    </citation>
    <scope>NUCLEOTIDE SEQUENCE [LARGE SCALE GENOMIC DNA]</scope>
    <source>
        <strain evidence="8 9">9006-11</strain>
    </source>
</reference>
<dbReference type="SUPFAM" id="SSF50630">
    <property type="entry name" value="Acid proteases"/>
    <property type="match status" value="1"/>
</dbReference>
<sequence>MMFLISLLIASSYAISIPFRRADPPHSTTVEVNPTNTTTYAFSHAKNLEYTATIYVNGVPFEVVLDTGSSDLWIDTKGVDVPGLLYTGTNASVSYVDGSVSPGQIDVANVTLGAFTVENQAFINSPGSNVTLPGYWNGLLGLGGPQASEIWSALEQANSSYSGNHFLDNVFSFYPGEPNFITFLLSRSELGITAGGVFTIAEVDGNHTNITEAPPLNVLSPSFPQWATSMDGIRINGELVNGHSLLAQNLSSSLENKTLVILDTGTSGVGAPPYYVDALYKNIPGAVFHDVIEGYEDRSSGYLLPCDTKINASMVFGDREFPIHPIDLIDVTFAANGTFTCFGAFTYIKPGSLDFLLGDTFLRNVYSLFDYGNWTTVGDGTPFMQILSTTDADSAWAEADSMMLNRILQFENNYQATVSTGPTASSSPTSTANAGLRLGGALADTETSSSTNVDISGLMRSTYIIMGLVAVLVVLLIAVAVLAVREANKGYKRVLSVWPPTGSGKRAQSSSLESYWSPYTENGE</sequence>
<dbReference type="InterPro" id="IPR001969">
    <property type="entry name" value="Aspartic_peptidase_AS"/>
</dbReference>
<gene>
    <name evidence="8" type="primary">pr1_10</name>
    <name evidence="8" type="ORF">A0H81_13744</name>
</gene>
<feature type="compositionally biased region" description="Polar residues" evidence="4">
    <location>
        <begin position="506"/>
        <end position="524"/>
    </location>
</feature>
<feature type="signal peptide" evidence="6">
    <location>
        <begin position="1"/>
        <end position="16"/>
    </location>
</feature>
<dbReference type="InterPro" id="IPR034164">
    <property type="entry name" value="Pepsin-like_dom"/>
</dbReference>
<keyword evidence="2 3" id="KW-0064">Aspartyl protease</keyword>
<evidence type="ECO:0000256" key="3">
    <source>
        <dbReference type="RuleBase" id="RU000454"/>
    </source>
</evidence>
<comment type="similarity">
    <text evidence="1 3">Belongs to the peptidase A1 family.</text>
</comment>
<evidence type="ECO:0000256" key="2">
    <source>
        <dbReference type="ARBA" id="ARBA00022750"/>
    </source>
</evidence>
<keyword evidence="6" id="KW-0732">Signal</keyword>
<feature type="region of interest" description="Disordered" evidence="4">
    <location>
        <begin position="501"/>
        <end position="524"/>
    </location>
</feature>
<accession>A0A1C7LN92</accession>
<keyword evidence="5" id="KW-0812">Transmembrane</keyword>
<keyword evidence="5" id="KW-1133">Transmembrane helix</keyword>
<protein>
    <submittedName>
        <fullName evidence="8">Aspartic protease</fullName>
    </submittedName>
</protein>
<dbReference type="PANTHER" id="PTHR47966:SF51">
    <property type="entry name" value="BETA-SITE APP-CLEAVING ENZYME, ISOFORM A-RELATED"/>
    <property type="match status" value="1"/>
</dbReference>
<dbReference type="OMA" id="SEGPAYM"/>
<evidence type="ECO:0000256" key="4">
    <source>
        <dbReference type="SAM" id="MobiDB-lite"/>
    </source>
</evidence>
<dbReference type="InterPro" id="IPR001461">
    <property type="entry name" value="Aspartic_peptidase_A1"/>
</dbReference>
<dbReference type="Proteomes" id="UP000092993">
    <property type="component" value="Unassembled WGS sequence"/>
</dbReference>
<dbReference type="OrthoDB" id="771136at2759"/>
<proteinExistence type="inferred from homology"/>
<dbReference type="STRING" id="5627.A0A1C7LN92"/>
<feature type="chain" id="PRO_5008888689" evidence="6">
    <location>
        <begin position="17"/>
        <end position="524"/>
    </location>
</feature>
<dbReference type="PROSITE" id="PS00141">
    <property type="entry name" value="ASP_PROTEASE"/>
    <property type="match status" value="1"/>
</dbReference>
<dbReference type="CDD" id="cd05471">
    <property type="entry name" value="pepsin_like"/>
    <property type="match status" value="1"/>
</dbReference>
<keyword evidence="3" id="KW-0378">Hydrolase</keyword>
<evidence type="ECO:0000256" key="6">
    <source>
        <dbReference type="SAM" id="SignalP"/>
    </source>
</evidence>
<dbReference type="Gene3D" id="2.40.70.10">
    <property type="entry name" value="Acid Proteases"/>
    <property type="match status" value="2"/>
</dbReference>
<feature type="transmembrane region" description="Helical" evidence="5">
    <location>
        <begin position="463"/>
        <end position="484"/>
    </location>
</feature>
<evidence type="ECO:0000313" key="8">
    <source>
        <dbReference type="EMBL" id="OBZ66213.1"/>
    </source>
</evidence>
<comment type="caution">
    <text evidence="8">The sequence shown here is derived from an EMBL/GenBank/DDBJ whole genome shotgun (WGS) entry which is preliminary data.</text>
</comment>
<name>A0A1C7LN92_GRIFR</name>
<evidence type="ECO:0000256" key="5">
    <source>
        <dbReference type="SAM" id="Phobius"/>
    </source>
</evidence>
<dbReference type="Pfam" id="PF00026">
    <property type="entry name" value="Asp"/>
    <property type="match status" value="1"/>
</dbReference>
<dbReference type="EMBL" id="LUGG01000032">
    <property type="protein sequence ID" value="OBZ66213.1"/>
    <property type="molecule type" value="Genomic_DNA"/>
</dbReference>
<dbReference type="AlphaFoldDB" id="A0A1C7LN92"/>